<proteinExistence type="predicted"/>
<evidence type="ECO:0008006" key="5">
    <source>
        <dbReference type="Google" id="ProtNLM"/>
    </source>
</evidence>
<dbReference type="EMBL" id="BAAAPM010000003">
    <property type="protein sequence ID" value="GAA1725276.1"/>
    <property type="molecule type" value="Genomic_DNA"/>
</dbReference>
<keyword evidence="4" id="KW-1185">Reference proteome</keyword>
<organism evidence="3 4">
    <name type="scientific">Isoptericola hypogeus</name>
    <dbReference type="NCBI Taxonomy" id="300179"/>
    <lineage>
        <taxon>Bacteria</taxon>
        <taxon>Bacillati</taxon>
        <taxon>Actinomycetota</taxon>
        <taxon>Actinomycetes</taxon>
        <taxon>Micrococcales</taxon>
        <taxon>Promicromonosporaceae</taxon>
        <taxon>Isoptericola</taxon>
    </lineage>
</organism>
<evidence type="ECO:0000256" key="1">
    <source>
        <dbReference type="SAM" id="MobiDB-lite"/>
    </source>
</evidence>
<keyword evidence="2" id="KW-0812">Transmembrane</keyword>
<dbReference type="Gene3D" id="2.130.10.10">
    <property type="entry name" value="YVTN repeat-like/Quinoprotein amine dehydrogenase"/>
    <property type="match status" value="2"/>
</dbReference>
<sequence length="586" mass="61593">MIRPRRARERAPDGPPARYSPAMSRRRGSMAVFDLEPEEPAAGDPGAPLGEGAGPDIDDERPSRTERTLARLRRVPRRAWAITAGVVAAAVVATGAGVAAGTAFAERQRVERLAAAPGGVVGVEAALDEAWTVDTDSSVLAVLPDGGVVVRDGADVLAVDVATGDERWRRTLGSMVDCGPTPVDPAEWTMPVDQVVCLSGEADDRTVTVLAADGAVVGERSLGDVTDLMVAPAPDGMIVVVEPDGPVPEPRRFSSDEKAYRVLDEGRLDGPGATLRYEDALTGGVHASVAAPFDPEETDDCLTWMNERAEIDLAGGSLRSSPGVVELRRCGVRIIWAPPGDARGMDPELGTAADGWWQSAVRSVDGGIAVQRSGQRHLLAGLDDDPEGVLLSGLLLDPRSTDGTGGPRLVATTTGLVALEPDDLAGEPRWEWSWDPEDLAIVTDPMELAWSTQVLARTADVVLVQLFGGGLVGLDAETGQERWSVDEPVEGWVDELWPFGAVTDGHEVLLLLSGAEDSYTLARLDLDDGRVVAQESRDGVPGWYPGTVDGHLVVHTSDGTSTTVTDEGGHVVHEDPGAALHGSAAG</sequence>
<feature type="transmembrane region" description="Helical" evidence="2">
    <location>
        <begin position="79"/>
        <end position="104"/>
    </location>
</feature>
<dbReference type="InterPro" id="IPR018391">
    <property type="entry name" value="PQQ_b-propeller_rpt"/>
</dbReference>
<dbReference type="InterPro" id="IPR011047">
    <property type="entry name" value="Quinoprotein_ADH-like_sf"/>
</dbReference>
<evidence type="ECO:0000313" key="3">
    <source>
        <dbReference type="EMBL" id="GAA1725276.1"/>
    </source>
</evidence>
<evidence type="ECO:0000313" key="4">
    <source>
        <dbReference type="Proteomes" id="UP001501138"/>
    </source>
</evidence>
<accession>A0ABN2JFT3</accession>
<dbReference type="InterPro" id="IPR015943">
    <property type="entry name" value="WD40/YVTN_repeat-like_dom_sf"/>
</dbReference>
<dbReference type="SUPFAM" id="SSF50998">
    <property type="entry name" value="Quinoprotein alcohol dehydrogenase-like"/>
    <property type="match status" value="1"/>
</dbReference>
<keyword evidence="2" id="KW-1133">Transmembrane helix</keyword>
<gene>
    <name evidence="3" type="ORF">GCM10009809_21310</name>
</gene>
<dbReference type="SMART" id="SM00564">
    <property type="entry name" value="PQQ"/>
    <property type="match status" value="2"/>
</dbReference>
<name>A0ABN2JFT3_9MICO</name>
<reference evidence="3 4" key="1">
    <citation type="journal article" date="2019" name="Int. J. Syst. Evol. Microbiol.">
        <title>The Global Catalogue of Microorganisms (GCM) 10K type strain sequencing project: providing services to taxonomists for standard genome sequencing and annotation.</title>
        <authorList>
            <consortium name="The Broad Institute Genomics Platform"/>
            <consortium name="The Broad Institute Genome Sequencing Center for Infectious Disease"/>
            <person name="Wu L."/>
            <person name="Ma J."/>
        </authorList>
    </citation>
    <scope>NUCLEOTIDE SEQUENCE [LARGE SCALE GENOMIC DNA]</scope>
    <source>
        <strain evidence="3 4">JCM 15589</strain>
    </source>
</reference>
<keyword evidence="2" id="KW-0472">Membrane</keyword>
<protein>
    <recommendedName>
        <fullName evidence="5">Pyrroloquinoline-quinone binding quinoprotein</fullName>
    </recommendedName>
</protein>
<feature type="region of interest" description="Disordered" evidence="1">
    <location>
        <begin position="1"/>
        <end position="64"/>
    </location>
</feature>
<evidence type="ECO:0000256" key="2">
    <source>
        <dbReference type="SAM" id="Phobius"/>
    </source>
</evidence>
<comment type="caution">
    <text evidence="3">The sequence shown here is derived from an EMBL/GenBank/DDBJ whole genome shotgun (WGS) entry which is preliminary data.</text>
</comment>
<dbReference type="Proteomes" id="UP001501138">
    <property type="component" value="Unassembled WGS sequence"/>
</dbReference>